<comment type="subcellular location">
    <subcellularLocation>
        <location evidence="1">Cell membrane</location>
        <topology evidence="1">Multi-pass membrane protein</topology>
    </subcellularLocation>
</comment>
<feature type="transmembrane region" description="Helical" evidence="8">
    <location>
        <begin position="106"/>
        <end position="130"/>
    </location>
</feature>
<evidence type="ECO:0000256" key="1">
    <source>
        <dbReference type="ARBA" id="ARBA00004651"/>
    </source>
</evidence>
<evidence type="ECO:0000256" key="8">
    <source>
        <dbReference type="SAM" id="Phobius"/>
    </source>
</evidence>
<dbReference type="PANTHER" id="PTHR37441">
    <property type="entry name" value="PROTEIN CBG16518"/>
    <property type="match status" value="1"/>
</dbReference>
<dbReference type="Proteomes" id="UP000035680">
    <property type="component" value="Unassembled WGS sequence"/>
</dbReference>
<dbReference type="WBParaSite" id="SVE_0482900.1">
    <property type="protein sequence ID" value="SVE_0482900.1"/>
    <property type="gene ID" value="SVE_0482900"/>
</dbReference>
<dbReference type="InterPro" id="IPR000276">
    <property type="entry name" value="GPCR_Rhodpsn"/>
</dbReference>
<evidence type="ECO:0000256" key="5">
    <source>
        <dbReference type="ARBA" id="ARBA00023040"/>
    </source>
</evidence>
<keyword evidence="4 8" id="KW-1133">Transmembrane helix</keyword>
<feature type="transmembrane region" description="Helical" evidence="8">
    <location>
        <begin position="366"/>
        <end position="389"/>
    </location>
</feature>
<dbReference type="PANTHER" id="PTHR37441:SF4">
    <property type="entry name" value="G-PROTEIN COUPLED RECEPTORS FAMILY 1 PROFILE DOMAIN-CONTAINING PROTEIN"/>
    <property type="match status" value="1"/>
</dbReference>
<accession>A0A0K0F7N2</accession>
<evidence type="ECO:0000256" key="2">
    <source>
        <dbReference type="ARBA" id="ARBA00022475"/>
    </source>
</evidence>
<reference evidence="11" key="2">
    <citation type="submission" date="2015-08" db="UniProtKB">
        <authorList>
            <consortium name="WormBaseParasite"/>
        </authorList>
    </citation>
    <scope>IDENTIFICATION</scope>
</reference>
<dbReference type="STRING" id="75913.A0A0K0F7N2"/>
<feature type="transmembrane region" description="Helical" evidence="8">
    <location>
        <begin position="313"/>
        <end position="333"/>
    </location>
</feature>
<evidence type="ECO:0000256" key="6">
    <source>
        <dbReference type="ARBA" id="ARBA00023136"/>
    </source>
</evidence>
<dbReference type="GO" id="GO:0004930">
    <property type="term" value="F:G protein-coupled receptor activity"/>
    <property type="evidence" value="ECO:0007669"/>
    <property type="project" value="UniProtKB-KW"/>
</dbReference>
<dbReference type="Pfam" id="PF00001">
    <property type="entry name" value="7tm_1"/>
    <property type="match status" value="1"/>
</dbReference>
<dbReference type="SUPFAM" id="SSF81321">
    <property type="entry name" value="Family A G protein-coupled receptor-like"/>
    <property type="match status" value="1"/>
</dbReference>
<feature type="transmembrane region" description="Helical" evidence="8">
    <location>
        <begin position="190"/>
        <end position="212"/>
    </location>
</feature>
<proteinExistence type="predicted"/>
<dbReference type="InterPro" id="IPR040435">
    <property type="entry name" value="Put_GPCR_Chromadorea"/>
</dbReference>
<name>A0A0K0F7N2_STRVS</name>
<evidence type="ECO:0000256" key="3">
    <source>
        <dbReference type="ARBA" id="ARBA00022692"/>
    </source>
</evidence>
<evidence type="ECO:0000259" key="9">
    <source>
        <dbReference type="PROSITE" id="PS50262"/>
    </source>
</evidence>
<evidence type="ECO:0000313" key="11">
    <source>
        <dbReference type="WBParaSite" id="SVE_0482900.1"/>
    </source>
</evidence>
<keyword evidence="6 8" id="KW-0472">Membrane</keyword>
<keyword evidence="2" id="KW-1003">Cell membrane</keyword>
<keyword evidence="10" id="KW-1185">Reference proteome</keyword>
<keyword evidence="5" id="KW-0297">G-protein coupled receptor</keyword>
<evidence type="ECO:0000313" key="10">
    <source>
        <dbReference type="Proteomes" id="UP000035680"/>
    </source>
</evidence>
<dbReference type="Gene3D" id="1.20.1070.10">
    <property type="entry name" value="Rhodopsin 7-helix transmembrane proteins"/>
    <property type="match status" value="1"/>
</dbReference>
<feature type="transmembrane region" description="Helical" evidence="8">
    <location>
        <begin position="228"/>
        <end position="249"/>
    </location>
</feature>
<keyword evidence="7" id="KW-0807">Transducer</keyword>
<feature type="transmembrane region" description="Helical" evidence="8">
    <location>
        <begin position="59"/>
        <end position="86"/>
    </location>
</feature>
<dbReference type="InterPro" id="IPR017452">
    <property type="entry name" value="GPCR_Rhodpsn_7TM"/>
</dbReference>
<feature type="domain" description="G-protein coupled receptors family 1 profile" evidence="9">
    <location>
        <begin position="75"/>
        <end position="386"/>
    </location>
</feature>
<evidence type="ECO:0000256" key="7">
    <source>
        <dbReference type="ARBA" id="ARBA00023224"/>
    </source>
</evidence>
<reference evidence="10" key="1">
    <citation type="submission" date="2014-07" db="EMBL/GenBank/DDBJ databases">
        <authorList>
            <person name="Martin A.A"/>
            <person name="De Silva N."/>
        </authorList>
    </citation>
    <scope>NUCLEOTIDE SEQUENCE</scope>
</reference>
<dbReference type="PROSITE" id="PS50262">
    <property type="entry name" value="G_PROTEIN_RECEP_F1_2"/>
    <property type="match status" value="1"/>
</dbReference>
<evidence type="ECO:0000256" key="4">
    <source>
        <dbReference type="ARBA" id="ARBA00022989"/>
    </source>
</evidence>
<protein>
    <submittedName>
        <fullName evidence="11">G_PROTEIN_RECEP_F1_2 domain-containing protein</fullName>
    </submittedName>
</protein>
<dbReference type="AlphaFoldDB" id="A0A0K0F7N2"/>
<feature type="transmembrane region" description="Helical" evidence="8">
    <location>
        <begin position="142"/>
        <end position="169"/>
    </location>
</feature>
<sequence>MPFLDRFMVSDIDIPYQFANCTYFKYPHDLKYKDCSLSLDMTPCESLKWVHLAKNFRTYFLAIIPFIISIFAIIINLYLLYCLINYWRRCSSENNREYVSGRKKQLIFLINKIVSSIVALITFYVVLLVWKFGSLQYSSASLFIIVGSLSFFTLIGFYFATTLLLYLAIVKPIYYKTKVTIKKCYTIVGIIWFVALSFSILIGVLGATLFYHDTAPISCKFSTCQDPIAISLTSFVGVTYFFVIFEYLIMLNKMHRHTRGKNQLSKIIQNESSSLPTEENDIKKNEIFTQVYNKQRKPSSSSILNNITAMNRLSINLCVFALSKLPFLVLAIVTTVNLHHLASLGELSKTPCKTYHFGKIYFEVEALASTAAIIWIIGMIGDPIIILLTDKSVKEQFRRHINYLKFNIFEWEPLPCFTSKD</sequence>
<dbReference type="CDD" id="cd00637">
    <property type="entry name" value="7tm_classA_rhodopsin-like"/>
    <property type="match status" value="1"/>
</dbReference>
<dbReference type="GO" id="GO:0005886">
    <property type="term" value="C:plasma membrane"/>
    <property type="evidence" value="ECO:0007669"/>
    <property type="project" value="UniProtKB-SubCell"/>
</dbReference>
<keyword evidence="3 8" id="KW-0812">Transmembrane</keyword>
<keyword evidence="5" id="KW-0675">Receptor</keyword>
<organism evidence="10 11">
    <name type="scientific">Strongyloides venezuelensis</name>
    <name type="common">Threadworm</name>
    <dbReference type="NCBI Taxonomy" id="75913"/>
    <lineage>
        <taxon>Eukaryota</taxon>
        <taxon>Metazoa</taxon>
        <taxon>Ecdysozoa</taxon>
        <taxon>Nematoda</taxon>
        <taxon>Chromadorea</taxon>
        <taxon>Rhabditida</taxon>
        <taxon>Tylenchina</taxon>
        <taxon>Panagrolaimomorpha</taxon>
        <taxon>Strongyloidoidea</taxon>
        <taxon>Strongyloididae</taxon>
        <taxon>Strongyloides</taxon>
    </lineage>
</organism>